<dbReference type="SMART" id="SM00053">
    <property type="entry name" value="DYNc"/>
    <property type="match status" value="1"/>
</dbReference>
<evidence type="ECO:0000313" key="5">
    <source>
        <dbReference type="Proteomes" id="UP000682733"/>
    </source>
</evidence>
<dbReference type="InterPro" id="IPR001401">
    <property type="entry name" value="Dynamin_GTPase"/>
</dbReference>
<dbReference type="InterPro" id="IPR027417">
    <property type="entry name" value="P-loop_NTPase"/>
</dbReference>
<dbReference type="Proteomes" id="UP000682733">
    <property type="component" value="Unassembled WGS sequence"/>
</dbReference>
<sequence>MSDEEHSEEEEEEEERSEIEAGTEEADPDRQDKEKAIDKYNLKNYSEDFMRQVVDFPDETNRFGKRSHTWKSIRHRFKAVPDQKYISRFRRYLEYHGTKRQKTQNVDELVYKNLATAREKGLLVHDLDIQKWATKIAKELKVDNFHASLDAKCLLLSDSYPGRCHAKTYEPKNCGGKQVTGLQIPQNTTDQLQPLDCYFNRQIKKFLKACYNRVALDELDIHLHQRNNIIRLGKSSVLEALSGIQLPRADYICTRRPLELRLKRLNDLKQKEYAAIRSVNGQDKELKSLDDISNEVIQITNVVAGKQQNISPKPIILTVYKHNSLDLTLIDLPGKQTNNSFIEKE</sequence>
<dbReference type="PANTHER" id="PTHR11566">
    <property type="entry name" value="DYNAMIN"/>
    <property type="match status" value="1"/>
</dbReference>
<comment type="caution">
    <text evidence="4">The sequence shown here is derived from an EMBL/GenBank/DDBJ whole genome shotgun (WGS) entry which is preliminary data.</text>
</comment>
<dbReference type="GO" id="GO:0005737">
    <property type="term" value="C:cytoplasm"/>
    <property type="evidence" value="ECO:0007669"/>
    <property type="project" value="TreeGrafter"/>
</dbReference>
<dbReference type="GO" id="GO:0005525">
    <property type="term" value="F:GTP binding"/>
    <property type="evidence" value="ECO:0007669"/>
    <property type="project" value="InterPro"/>
</dbReference>
<dbReference type="InterPro" id="IPR045063">
    <property type="entry name" value="Dynamin_N"/>
</dbReference>
<gene>
    <name evidence="3" type="ORF">OVA965_LOCUS28806</name>
    <name evidence="4" type="ORF">TMI583_LOCUS29568</name>
</gene>
<dbReference type="PRINTS" id="PR00195">
    <property type="entry name" value="DYNAMIN"/>
</dbReference>
<dbReference type="InterPro" id="IPR022812">
    <property type="entry name" value="Dynamin"/>
</dbReference>
<dbReference type="InterPro" id="IPR004875">
    <property type="entry name" value="DDE_SF_endonuclease_dom"/>
</dbReference>
<evidence type="ECO:0000259" key="2">
    <source>
        <dbReference type="SMART" id="SM00053"/>
    </source>
</evidence>
<dbReference type="Proteomes" id="UP000677228">
    <property type="component" value="Unassembled WGS sequence"/>
</dbReference>
<accession>A0A8S2QIG1</accession>
<dbReference type="Pfam" id="PF00350">
    <property type="entry name" value="Dynamin_N"/>
    <property type="match status" value="1"/>
</dbReference>
<evidence type="ECO:0000313" key="3">
    <source>
        <dbReference type="EMBL" id="CAF1307108.1"/>
    </source>
</evidence>
<protein>
    <recommendedName>
        <fullName evidence="2">Dynamin GTPase domain-containing protein</fullName>
    </recommendedName>
</protein>
<feature type="domain" description="Dynamin GTPase" evidence="2">
    <location>
        <begin position="204"/>
        <end position="345"/>
    </location>
</feature>
<feature type="region of interest" description="Disordered" evidence="1">
    <location>
        <begin position="1"/>
        <end position="35"/>
    </location>
</feature>
<dbReference type="Pfam" id="PF03184">
    <property type="entry name" value="DDE_1"/>
    <property type="match status" value="1"/>
</dbReference>
<reference evidence="4" key="1">
    <citation type="submission" date="2021-02" db="EMBL/GenBank/DDBJ databases">
        <authorList>
            <person name="Nowell W R."/>
        </authorList>
    </citation>
    <scope>NUCLEOTIDE SEQUENCE</scope>
</reference>
<dbReference type="GO" id="GO:0003924">
    <property type="term" value="F:GTPase activity"/>
    <property type="evidence" value="ECO:0007669"/>
    <property type="project" value="InterPro"/>
</dbReference>
<evidence type="ECO:0000256" key="1">
    <source>
        <dbReference type="SAM" id="MobiDB-lite"/>
    </source>
</evidence>
<evidence type="ECO:0000313" key="4">
    <source>
        <dbReference type="EMBL" id="CAF4114316.1"/>
    </source>
</evidence>
<dbReference type="GO" id="GO:0008017">
    <property type="term" value="F:microtubule binding"/>
    <property type="evidence" value="ECO:0007669"/>
    <property type="project" value="TreeGrafter"/>
</dbReference>
<proteinExistence type="predicted"/>
<dbReference type="GO" id="GO:0016020">
    <property type="term" value="C:membrane"/>
    <property type="evidence" value="ECO:0007669"/>
    <property type="project" value="TreeGrafter"/>
</dbReference>
<dbReference type="AlphaFoldDB" id="A0A8S2QIG1"/>
<dbReference type="GO" id="GO:0005874">
    <property type="term" value="C:microtubule"/>
    <property type="evidence" value="ECO:0007669"/>
    <property type="project" value="TreeGrafter"/>
</dbReference>
<name>A0A8S2QIG1_9BILA</name>
<dbReference type="EMBL" id="CAJOBA010041450">
    <property type="protein sequence ID" value="CAF4114316.1"/>
    <property type="molecule type" value="Genomic_DNA"/>
</dbReference>
<dbReference type="GO" id="GO:0003676">
    <property type="term" value="F:nucleic acid binding"/>
    <property type="evidence" value="ECO:0007669"/>
    <property type="project" value="InterPro"/>
</dbReference>
<organism evidence="4 5">
    <name type="scientific">Didymodactylos carnosus</name>
    <dbReference type="NCBI Taxonomy" id="1234261"/>
    <lineage>
        <taxon>Eukaryota</taxon>
        <taxon>Metazoa</taxon>
        <taxon>Spiralia</taxon>
        <taxon>Gnathifera</taxon>
        <taxon>Rotifera</taxon>
        <taxon>Eurotatoria</taxon>
        <taxon>Bdelloidea</taxon>
        <taxon>Philodinida</taxon>
        <taxon>Philodinidae</taxon>
        <taxon>Didymodactylos</taxon>
    </lineage>
</organism>
<dbReference type="EMBL" id="CAJNOK010019866">
    <property type="protein sequence ID" value="CAF1307108.1"/>
    <property type="molecule type" value="Genomic_DNA"/>
</dbReference>
<dbReference type="SUPFAM" id="SSF52540">
    <property type="entry name" value="P-loop containing nucleoside triphosphate hydrolases"/>
    <property type="match status" value="1"/>
</dbReference>
<feature type="compositionally biased region" description="Acidic residues" evidence="1">
    <location>
        <begin position="1"/>
        <end position="27"/>
    </location>
</feature>
<dbReference type="Gene3D" id="3.40.50.300">
    <property type="entry name" value="P-loop containing nucleotide triphosphate hydrolases"/>
    <property type="match status" value="1"/>
</dbReference>